<gene>
    <name evidence="4" type="ORF">NV381_18240</name>
</gene>
<evidence type="ECO:0000256" key="3">
    <source>
        <dbReference type="SAM" id="Coils"/>
    </source>
</evidence>
<evidence type="ECO:0000256" key="2">
    <source>
        <dbReference type="ARBA" id="ARBA00023054"/>
    </source>
</evidence>
<evidence type="ECO:0000313" key="4">
    <source>
        <dbReference type="EMBL" id="MCR8633145.1"/>
    </source>
</evidence>
<dbReference type="PANTHER" id="PTHR32347:SF23">
    <property type="entry name" value="BLL5650 PROTEIN"/>
    <property type="match status" value="1"/>
</dbReference>
<dbReference type="Proteomes" id="UP001300012">
    <property type="component" value="Unassembled WGS sequence"/>
</dbReference>
<dbReference type="EMBL" id="JANQBD010000013">
    <property type="protein sequence ID" value="MCR8633145.1"/>
    <property type="molecule type" value="Genomic_DNA"/>
</dbReference>
<dbReference type="RefSeq" id="WP_258214726.1">
    <property type="nucleotide sequence ID" value="NZ_JANQBD010000013.1"/>
</dbReference>
<evidence type="ECO:0000313" key="5">
    <source>
        <dbReference type="Proteomes" id="UP001300012"/>
    </source>
</evidence>
<sequence length="404" mass="44186">MKLKKQVIVVLALAVSVGAGGWMLQAQGKDAVTLAGVSKSSILTAEQVNISFQGVGGKIIDVRALEEQKVKTGDVLMVLDSTDLDLQLRKAQTDADVTTLKIKQSQDSIDVALSKLDNAVKQARIGLAQAETQQAQVEEGARMEDIERQRLAVAGAEEAYSHAVKLQNQLLNMEETYDSNPYSYKDHRDAIENTRSQVAALANAKEQQQAVLDKMVNGATDKERKQAGIQTERAQATVEQQQLVQGDIDNQKIGLDALNKQLEQQQIAIQALQIQKDRLTLRAPSDGKVVKLLPKLGENVGSGAPVVVLETGKMYYDLYVDETQVGKFKPDGVVPTHFAAQQGKIDGVIRFVTVAPQFAALRMSREKGTADLNTFQVRVYIEKSDSLLPGMTAEVHINEVDNKR</sequence>
<protein>
    <submittedName>
        <fullName evidence="4">HlyD family efflux transporter periplasmic adaptor subunit</fullName>
    </submittedName>
</protein>
<dbReference type="SUPFAM" id="SSF51230">
    <property type="entry name" value="Single hybrid motif"/>
    <property type="match status" value="1"/>
</dbReference>
<dbReference type="PANTHER" id="PTHR32347">
    <property type="entry name" value="EFFLUX SYSTEM COMPONENT YKNX-RELATED"/>
    <property type="match status" value="1"/>
</dbReference>
<organism evidence="4 5">
    <name type="scientific">Paenibacillus radicis</name>
    <name type="common">ex Xue et al. 2023</name>
    <dbReference type="NCBI Taxonomy" id="2972489"/>
    <lineage>
        <taxon>Bacteria</taxon>
        <taxon>Bacillati</taxon>
        <taxon>Bacillota</taxon>
        <taxon>Bacilli</taxon>
        <taxon>Bacillales</taxon>
        <taxon>Paenibacillaceae</taxon>
        <taxon>Paenibacillus</taxon>
    </lineage>
</organism>
<comment type="subcellular location">
    <subcellularLocation>
        <location evidence="1">Cell envelope</location>
    </subcellularLocation>
</comment>
<keyword evidence="5" id="KW-1185">Reference proteome</keyword>
<dbReference type="Gene3D" id="2.40.50.100">
    <property type="match status" value="1"/>
</dbReference>
<dbReference type="Gene3D" id="2.40.30.170">
    <property type="match status" value="1"/>
</dbReference>
<reference evidence="4 5" key="1">
    <citation type="submission" date="2022-08" db="EMBL/GenBank/DDBJ databases">
        <title>Paenibacillus endoradicis sp. nov., Paenibacillus radicibacter sp. nov and Paenibacillus pararadicis sp. nov., three cold-adapted plant growth-promoting bacteria isolated from root of Larix gmelinii in Great Khingan.</title>
        <authorList>
            <person name="Xue H."/>
        </authorList>
    </citation>
    <scope>NUCLEOTIDE SEQUENCE [LARGE SCALE GENOMIC DNA]</scope>
    <source>
        <strain evidence="4 5">N5-1-1-5</strain>
    </source>
</reference>
<keyword evidence="2 3" id="KW-0175">Coiled coil</keyword>
<dbReference type="SUPFAM" id="SSF111369">
    <property type="entry name" value="HlyD-like secretion proteins"/>
    <property type="match status" value="1"/>
</dbReference>
<dbReference type="InterPro" id="IPR011053">
    <property type="entry name" value="Single_hybrid_motif"/>
</dbReference>
<accession>A0ABT1YIY5</accession>
<feature type="coiled-coil region" evidence="3">
    <location>
        <begin position="113"/>
        <end position="211"/>
    </location>
</feature>
<feature type="coiled-coil region" evidence="3">
    <location>
        <begin position="248"/>
        <end position="282"/>
    </location>
</feature>
<name>A0ABT1YIY5_9BACL</name>
<proteinExistence type="predicted"/>
<evidence type="ECO:0000256" key="1">
    <source>
        <dbReference type="ARBA" id="ARBA00004196"/>
    </source>
</evidence>
<dbReference type="InterPro" id="IPR050465">
    <property type="entry name" value="UPF0194_transport"/>
</dbReference>
<comment type="caution">
    <text evidence="4">The sequence shown here is derived from an EMBL/GenBank/DDBJ whole genome shotgun (WGS) entry which is preliminary data.</text>
</comment>